<dbReference type="VEuPathDB" id="TrichDB:TVAG_161570"/>
<accession>A2EUN0</accession>
<dbReference type="PRINTS" id="PR02043">
    <property type="entry name" value="CANCERSCCP1"/>
</dbReference>
<feature type="domain" description="IC97/Casc1 N-terminal" evidence="3">
    <location>
        <begin position="69"/>
        <end position="267"/>
    </location>
</feature>
<feature type="region of interest" description="Disordered" evidence="2">
    <location>
        <begin position="554"/>
        <end position="611"/>
    </location>
</feature>
<feature type="compositionally biased region" description="Basic and acidic residues" evidence="2">
    <location>
        <begin position="35"/>
        <end position="54"/>
    </location>
</feature>
<name>A2EUN0_TRIV3</name>
<evidence type="ECO:0000313" key="4">
    <source>
        <dbReference type="EMBL" id="EAY03618.1"/>
    </source>
</evidence>
<dbReference type="InterPro" id="IPR031826">
    <property type="entry name" value="IC97/Casc1_N"/>
</dbReference>
<evidence type="ECO:0000256" key="2">
    <source>
        <dbReference type="SAM" id="MobiDB-lite"/>
    </source>
</evidence>
<feature type="compositionally biased region" description="Acidic residues" evidence="2">
    <location>
        <begin position="555"/>
        <end position="570"/>
    </location>
</feature>
<dbReference type="GO" id="GO:0008017">
    <property type="term" value="F:microtubule binding"/>
    <property type="evidence" value="ECO:0000318"/>
    <property type="project" value="GO_Central"/>
</dbReference>
<organism evidence="4 5">
    <name type="scientific">Trichomonas vaginalis (strain ATCC PRA-98 / G3)</name>
    <dbReference type="NCBI Taxonomy" id="412133"/>
    <lineage>
        <taxon>Eukaryota</taxon>
        <taxon>Metamonada</taxon>
        <taxon>Parabasalia</taxon>
        <taxon>Trichomonadida</taxon>
        <taxon>Trichomonadidae</taxon>
        <taxon>Trichomonas</taxon>
    </lineage>
</organism>
<sequence>MSSRSKKSKSTARSDKKPDESNLTQVTDAQPMTEPPKEGEKPPEGEQKAPSEKKPKSRKKKLTAKERKRLKLEQLERERQQQLAEKANREAEERRKREREMALAGQQRLQNEETQLKEFREARILNNATIRADAAKQTDWETYLQCDHSTNPLDKADVNSFITLWREAEDTNMPVLFEHIATVVKLINQLTNLRYTAEVAAINEDVTRFSEHINDIRSIISQKIELLTQHHLMFSDKYTGAKSEVLLNAESSGYQYGLWVNLAKNPRIKDVEFNGVSVEISKPVAMASLAIRIKITPSVTEYPKYSLLSPLMSCEFFQLPSPPKRVTTYVLRQSSARSLIPISYPLKSNNSPQPPLVFKMKIDTSRLPENTDSVTVVKIDDIENTQNLISDVKLDLETSTVTFSCKTTGIFALAVPKYNQFPFSFWEVNSPVADTVELFVRTNITELAITIDKNGLCSSDSPVQFSGISAAAALDILRDHGFNLNAPVDISEINDQRVHGKPPALEEVFSQGIADTATGFRIRASCKNSQVSRGEHEDPRIIILAREIVNFGEPITEDEAVEEEEEEEQKDPEIKVGENSAPQNISSPPQQQQPNAETASQSTKKQEKQTRWRCIQGTEKIIFESRNTENEEQTDIEMLPNTAFHQHVMPMLMDIASEDVKTRVLKASGFIAETLKYLLSKLRLFSTTI</sequence>
<feature type="compositionally biased region" description="Basic residues" evidence="2">
    <location>
        <begin position="1"/>
        <end position="10"/>
    </location>
</feature>
<protein>
    <recommendedName>
        <fullName evidence="3">IC97/Casc1 N-terminal domain-containing protein</fullName>
    </recommendedName>
</protein>
<evidence type="ECO:0000256" key="1">
    <source>
        <dbReference type="ARBA" id="ARBA00024332"/>
    </source>
</evidence>
<dbReference type="Pfam" id="PF15927">
    <property type="entry name" value="Casc1_N"/>
    <property type="match status" value="1"/>
</dbReference>
<dbReference type="PANTHER" id="PTHR20929:SF11">
    <property type="entry name" value="DYNEIN AXONEMAL INTERMEDIATE CHAIN 7"/>
    <property type="match status" value="1"/>
</dbReference>
<dbReference type="InterPro" id="IPR023247">
    <property type="entry name" value="IC97/Dnai7-like"/>
</dbReference>
<proteinExistence type="inferred from homology"/>
<feature type="compositionally biased region" description="Polar residues" evidence="2">
    <location>
        <begin position="21"/>
        <end position="30"/>
    </location>
</feature>
<dbReference type="GO" id="GO:0005930">
    <property type="term" value="C:axoneme"/>
    <property type="evidence" value="ECO:0000318"/>
    <property type="project" value="GO_Central"/>
</dbReference>
<dbReference type="EMBL" id="DS113499">
    <property type="protein sequence ID" value="EAY03618.1"/>
    <property type="molecule type" value="Genomic_DNA"/>
</dbReference>
<dbReference type="GO" id="GO:0048487">
    <property type="term" value="F:beta-tubulin binding"/>
    <property type="evidence" value="ECO:0000318"/>
    <property type="project" value="GO_Central"/>
</dbReference>
<dbReference type="InParanoid" id="A2EUN0"/>
<feature type="compositionally biased region" description="Low complexity" evidence="2">
    <location>
        <begin position="579"/>
        <end position="596"/>
    </location>
</feature>
<keyword evidence="5" id="KW-1185">Reference proteome</keyword>
<dbReference type="PANTHER" id="PTHR20929">
    <property type="entry name" value="LUNG ADENOMA SUSCEPTIBILITY 1-RELATED"/>
    <property type="match status" value="1"/>
</dbReference>
<dbReference type="RefSeq" id="XP_001315841.1">
    <property type="nucleotide sequence ID" value="XM_001315806.1"/>
</dbReference>
<evidence type="ECO:0000259" key="3">
    <source>
        <dbReference type="Pfam" id="PF15927"/>
    </source>
</evidence>
<dbReference type="SMR" id="A2EUN0"/>
<reference evidence="4" key="2">
    <citation type="journal article" date="2007" name="Science">
        <title>Draft genome sequence of the sexually transmitted pathogen Trichomonas vaginalis.</title>
        <authorList>
            <person name="Carlton J.M."/>
            <person name="Hirt R.P."/>
            <person name="Silva J.C."/>
            <person name="Delcher A.L."/>
            <person name="Schatz M."/>
            <person name="Zhao Q."/>
            <person name="Wortman J.R."/>
            <person name="Bidwell S.L."/>
            <person name="Alsmark U.C.M."/>
            <person name="Besteiro S."/>
            <person name="Sicheritz-Ponten T."/>
            <person name="Noel C.J."/>
            <person name="Dacks J.B."/>
            <person name="Foster P.G."/>
            <person name="Simillion C."/>
            <person name="Van de Peer Y."/>
            <person name="Miranda-Saavedra D."/>
            <person name="Barton G.J."/>
            <person name="Westrop G.D."/>
            <person name="Mueller S."/>
            <person name="Dessi D."/>
            <person name="Fiori P.L."/>
            <person name="Ren Q."/>
            <person name="Paulsen I."/>
            <person name="Zhang H."/>
            <person name="Bastida-Corcuera F.D."/>
            <person name="Simoes-Barbosa A."/>
            <person name="Brown M.T."/>
            <person name="Hayes R.D."/>
            <person name="Mukherjee M."/>
            <person name="Okumura C.Y."/>
            <person name="Schneider R."/>
            <person name="Smith A.J."/>
            <person name="Vanacova S."/>
            <person name="Villalvazo M."/>
            <person name="Haas B.J."/>
            <person name="Pertea M."/>
            <person name="Feldblyum T.V."/>
            <person name="Utterback T.R."/>
            <person name="Shu C.L."/>
            <person name="Osoegawa K."/>
            <person name="de Jong P.J."/>
            <person name="Hrdy I."/>
            <person name="Horvathova L."/>
            <person name="Zubacova Z."/>
            <person name="Dolezal P."/>
            <person name="Malik S.B."/>
            <person name="Logsdon J.M. Jr."/>
            <person name="Henze K."/>
            <person name="Gupta A."/>
            <person name="Wang C.C."/>
            <person name="Dunne R.L."/>
            <person name="Upcroft J.A."/>
            <person name="Upcroft P."/>
            <person name="White O."/>
            <person name="Salzberg S.L."/>
            <person name="Tang P."/>
            <person name="Chiu C.-H."/>
            <person name="Lee Y.-S."/>
            <person name="Embley T.M."/>
            <person name="Coombs G.H."/>
            <person name="Mottram J.C."/>
            <person name="Tachezy J."/>
            <person name="Fraser-Liggett C.M."/>
            <person name="Johnson P.J."/>
        </authorList>
    </citation>
    <scope>NUCLEOTIDE SEQUENCE [LARGE SCALE GENOMIC DNA]</scope>
    <source>
        <strain evidence="4">G3</strain>
    </source>
</reference>
<dbReference type="VEuPathDB" id="TrichDB:TVAGG3_0255610"/>
<feature type="compositionally biased region" description="Basic residues" evidence="2">
    <location>
        <begin position="55"/>
        <end position="70"/>
    </location>
</feature>
<dbReference type="OrthoDB" id="297923at2759"/>
<dbReference type="Proteomes" id="UP000001542">
    <property type="component" value="Unassembled WGS sequence"/>
</dbReference>
<feature type="compositionally biased region" description="Basic and acidic residues" evidence="2">
    <location>
        <begin position="71"/>
        <end position="101"/>
    </location>
</feature>
<gene>
    <name evidence="4" type="ORF">TVAG_161570</name>
</gene>
<feature type="region of interest" description="Disordered" evidence="2">
    <location>
        <begin position="1"/>
        <end position="107"/>
    </location>
</feature>
<dbReference type="KEGG" id="tva:4761461"/>
<reference evidence="4" key="1">
    <citation type="submission" date="2006-10" db="EMBL/GenBank/DDBJ databases">
        <authorList>
            <person name="Amadeo P."/>
            <person name="Zhao Q."/>
            <person name="Wortman J."/>
            <person name="Fraser-Liggett C."/>
            <person name="Carlton J."/>
        </authorList>
    </citation>
    <scope>NUCLEOTIDE SEQUENCE</scope>
    <source>
        <strain evidence="4">G3</strain>
    </source>
</reference>
<dbReference type="AlphaFoldDB" id="A2EUN0"/>
<evidence type="ECO:0000313" key="5">
    <source>
        <dbReference type="Proteomes" id="UP000001542"/>
    </source>
</evidence>
<dbReference type="STRING" id="5722.A2EUN0"/>
<comment type="similarity">
    <text evidence="1">Belongs to the DNAI7 family.</text>
</comment>